<dbReference type="RefSeq" id="WP_015883717.1">
    <property type="nucleotide sequence ID" value="NC_012669.1"/>
</dbReference>
<dbReference type="OrthoDB" id="9791859at2"/>
<comment type="subunit">
    <text evidence="6">Homodimer.</text>
</comment>
<dbReference type="PANTHER" id="PTHR42916">
    <property type="entry name" value="2-SUCCINYL-5-ENOLPYRUVYL-6-HYDROXY-3-CYCLOHEXENE-1-CARBOXYLATE SYNTHASE"/>
    <property type="match status" value="1"/>
</dbReference>
<dbReference type="GO" id="GO:0009234">
    <property type="term" value="P:menaquinone biosynthetic process"/>
    <property type="evidence" value="ECO:0007669"/>
    <property type="project" value="UniProtKB-UniRule"/>
</dbReference>
<comment type="similarity">
    <text evidence="6">Belongs to the TPP enzyme family. MenD subfamily.</text>
</comment>
<protein>
    <recommendedName>
        <fullName evidence="6">2-succinyl-5-enolpyruvyl-6-hydroxy-3-cyclohexene-1-carboxylate synthase</fullName>
        <shortName evidence="6">SEPHCHC synthase</shortName>
        <ecNumber evidence="6">2.2.1.9</ecNumber>
    </recommendedName>
    <alternativeName>
        <fullName evidence="6">Menaquinone biosynthesis protein MenD</fullName>
    </alternativeName>
</protein>
<keyword evidence="11" id="KW-1185">Reference proteome</keyword>
<dbReference type="InterPro" id="IPR011766">
    <property type="entry name" value="TPP_enzyme_TPP-bd"/>
</dbReference>
<dbReference type="GO" id="GO:0030145">
    <property type="term" value="F:manganese ion binding"/>
    <property type="evidence" value="ECO:0007669"/>
    <property type="project" value="UniProtKB-UniRule"/>
</dbReference>
<comment type="function">
    <text evidence="6">Catalyzes the thiamine diphosphate-dependent decarboxylation of 2-oxoglutarate and the subsequent addition of the resulting succinic semialdehyde-thiamine pyrophosphate anion to isochorismate to yield 2-succinyl-5-enolpyruvyl-6-hydroxy-3-cyclohexene-1-carboxylate (SEPHCHC).</text>
</comment>
<comment type="catalytic activity">
    <reaction evidence="6">
        <text>isochorismate + 2-oxoglutarate + H(+) = 5-enolpyruvoyl-6-hydroxy-2-succinyl-cyclohex-3-ene-1-carboxylate + CO2</text>
        <dbReference type="Rhea" id="RHEA:25593"/>
        <dbReference type="ChEBI" id="CHEBI:15378"/>
        <dbReference type="ChEBI" id="CHEBI:16526"/>
        <dbReference type="ChEBI" id="CHEBI:16810"/>
        <dbReference type="ChEBI" id="CHEBI:29780"/>
        <dbReference type="ChEBI" id="CHEBI:58818"/>
        <dbReference type="EC" id="2.2.1.9"/>
    </reaction>
</comment>
<dbReference type="GO" id="GO:0070204">
    <property type="term" value="F:2-succinyl-5-enolpyruvyl-6-hydroxy-3-cyclohexene-1-carboxylic-acid synthase activity"/>
    <property type="evidence" value="ECO:0007669"/>
    <property type="project" value="UniProtKB-UniRule"/>
</dbReference>
<dbReference type="SUPFAM" id="SSF52518">
    <property type="entry name" value="Thiamin diphosphate-binding fold (THDP-binding)"/>
    <property type="match status" value="2"/>
</dbReference>
<dbReference type="Proteomes" id="UP000007962">
    <property type="component" value="Chromosome"/>
</dbReference>
<keyword evidence="5 6" id="KW-0464">Manganese</keyword>
<dbReference type="EMBL" id="CP001618">
    <property type="protein sequence ID" value="ACQ81479.1"/>
    <property type="molecule type" value="Genomic_DNA"/>
</dbReference>
<reference evidence="10 11" key="1">
    <citation type="journal article" date="2009" name="Stand. Genomic Sci.">
        <title>Complete genome sequence of Beutenbergia cavernae type strain (HKI 0122).</title>
        <authorList>
            <person name="Land M."/>
            <person name="Pukall R."/>
            <person name="Abt B."/>
            <person name="Goker M."/>
            <person name="Rohde M."/>
            <person name="Glavina Del Rio T."/>
            <person name="Tice H."/>
            <person name="Copeland A."/>
            <person name="Cheng J.F."/>
            <person name="Lucas S."/>
            <person name="Chen F."/>
            <person name="Nolan M."/>
            <person name="Bruce D."/>
            <person name="Goodwin L."/>
            <person name="Pitluck S."/>
            <person name="Ivanova N."/>
            <person name="Mavromatis K."/>
            <person name="Ovchinnikova G."/>
            <person name="Pati A."/>
            <person name="Chen A."/>
            <person name="Palaniappan K."/>
            <person name="Hauser L."/>
            <person name="Chang Y.J."/>
            <person name="Jefferies C.C."/>
            <person name="Saunders E."/>
            <person name="Brettin T."/>
            <person name="Detter J.C."/>
            <person name="Han C."/>
            <person name="Chain P."/>
            <person name="Bristow J."/>
            <person name="Eisen J.A."/>
            <person name="Markowitz V."/>
            <person name="Hugenholtz P."/>
            <person name="Kyrpides N.C."/>
            <person name="Klenk H.P."/>
            <person name="Lapidus A."/>
        </authorList>
    </citation>
    <scope>NUCLEOTIDE SEQUENCE [LARGE SCALE GENOMIC DNA]</scope>
    <source>
        <strain evidence="11">ATCC BAA-8 / DSM 12333 / NBRC 16432</strain>
    </source>
</reference>
<dbReference type="GO" id="GO:0030976">
    <property type="term" value="F:thiamine pyrophosphate binding"/>
    <property type="evidence" value="ECO:0007669"/>
    <property type="project" value="UniProtKB-UniRule"/>
</dbReference>
<keyword evidence="3 6" id="KW-0460">Magnesium</keyword>
<dbReference type="STRING" id="471853.Bcav_3235"/>
<dbReference type="InterPro" id="IPR004433">
    <property type="entry name" value="MenaQ_synth_MenD"/>
</dbReference>
<evidence type="ECO:0000313" key="10">
    <source>
        <dbReference type="EMBL" id="ACQ81479.1"/>
    </source>
</evidence>
<dbReference type="InterPro" id="IPR029061">
    <property type="entry name" value="THDP-binding"/>
</dbReference>
<dbReference type="GO" id="GO:0000287">
    <property type="term" value="F:magnesium ion binding"/>
    <property type="evidence" value="ECO:0007669"/>
    <property type="project" value="UniProtKB-UniRule"/>
</dbReference>
<dbReference type="AlphaFoldDB" id="C5C0T3"/>
<dbReference type="HAMAP" id="MF_01659">
    <property type="entry name" value="MenD"/>
    <property type="match status" value="1"/>
</dbReference>
<name>C5C0T3_BEUC1</name>
<keyword evidence="2 6" id="KW-0479">Metal-binding</keyword>
<dbReference type="InterPro" id="IPR012001">
    <property type="entry name" value="Thiamin_PyroP_enz_TPP-bd_dom"/>
</dbReference>
<keyword evidence="4 6" id="KW-0786">Thiamine pyrophosphate</keyword>
<dbReference type="Gene3D" id="3.40.50.970">
    <property type="match status" value="2"/>
</dbReference>
<evidence type="ECO:0000256" key="5">
    <source>
        <dbReference type="ARBA" id="ARBA00023211"/>
    </source>
</evidence>
<organism evidence="10 11">
    <name type="scientific">Beutenbergia cavernae (strain ATCC BAA-8 / DSM 12333 / CCUG 43141 / JCM 11478 / NBRC 16432 / NCIMB 13614 / HKI 0122)</name>
    <dbReference type="NCBI Taxonomy" id="471853"/>
    <lineage>
        <taxon>Bacteria</taxon>
        <taxon>Bacillati</taxon>
        <taxon>Actinomycetota</taxon>
        <taxon>Actinomycetes</taxon>
        <taxon>Micrococcales</taxon>
        <taxon>Beutenbergiaceae</taxon>
        <taxon>Beutenbergia</taxon>
    </lineage>
</organism>
<dbReference type="PIRSF" id="PIRSF004983">
    <property type="entry name" value="MenD"/>
    <property type="match status" value="1"/>
</dbReference>
<feature type="region of interest" description="Disordered" evidence="7">
    <location>
        <begin position="213"/>
        <end position="232"/>
    </location>
</feature>
<dbReference type="Pfam" id="PF02776">
    <property type="entry name" value="TPP_enzyme_N"/>
    <property type="match status" value="1"/>
</dbReference>
<dbReference type="CDD" id="cd07037">
    <property type="entry name" value="TPP_PYR_MenD"/>
    <property type="match status" value="1"/>
</dbReference>
<feature type="domain" description="Thiamine pyrophosphate enzyme TPP-binding" evidence="8">
    <location>
        <begin position="431"/>
        <end position="555"/>
    </location>
</feature>
<feature type="domain" description="Thiamine pyrophosphate enzyme N-terminal TPP-binding" evidence="9">
    <location>
        <begin position="14"/>
        <end position="131"/>
    </location>
</feature>
<evidence type="ECO:0000256" key="1">
    <source>
        <dbReference type="ARBA" id="ARBA00022679"/>
    </source>
</evidence>
<evidence type="ECO:0000256" key="3">
    <source>
        <dbReference type="ARBA" id="ARBA00022842"/>
    </source>
</evidence>
<keyword evidence="6" id="KW-0474">Menaquinone biosynthesis</keyword>
<accession>C5C0T3</accession>
<comment type="cofactor">
    <cofactor evidence="6">
        <name>thiamine diphosphate</name>
        <dbReference type="ChEBI" id="CHEBI:58937"/>
    </cofactor>
    <text evidence="6">Binds 1 thiamine pyrophosphate per subunit.</text>
</comment>
<dbReference type="Gene3D" id="3.40.50.1220">
    <property type="entry name" value="TPP-binding domain"/>
    <property type="match status" value="1"/>
</dbReference>
<dbReference type="UniPathway" id="UPA00079"/>
<comment type="pathway">
    <text evidence="6">Quinol/quinone metabolism; 1,4-dihydroxy-2-naphthoate biosynthesis; 1,4-dihydroxy-2-naphthoate from chorismate: step 2/7.</text>
</comment>
<evidence type="ECO:0000256" key="4">
    <source>
        <dbReference type="ARBA" id="ARBA00023052"/>
    </source>
</evidence>
<proteinExistence type="inferred from homology"/>
<evidence type="ECO:0000256" key="6">
    <source>
        <dbReference type="HAMAP-Rule" id="MF_01659"/>
    </source>
</evidence>
<dbReference type="EC" id="2.2.1.9" evidence="6"/>
<evidence type="ECO:0000256" key="7">
    <source>
        <dbReference type="SAM" id="MobiDB-lite"/>
    </source>
</evidence>
<dbReference type="HOGENOM" id="CLU_006051_4_0_11"/>
<comment type="pathway">
    <text evidence="6">Quinol/quinone metabolism; menaquinone biosynthesis.</text>
</comment>
<dbReference type="NCBIfam" id="TIGR00173">
    <property type="entry name" value="menD"/>
    <property type="match status" value="1"/>
</dbReference>
<dbReference type="UniPathway" id="UPA01057">
    <property type="reaction ID" value="UER00164"/>
</dbReference>
<dbReference type="CDD" id="cd02009">
    <property type="entry name" value="TPP_SHCHC_synthase"/>
    <property type="match status" value="1"/>
</dbReference>
<feature type="region of interest" description="Disordered" evidence="7">
    <location>
        <begin position="141"/>
        <end position="165"/>
    </location>
</feature>
<keyword evidence="1 6" id="KW-0808">Transferase</keyword>
<evidence type="ECO:0000259" key="8">
    <source>
        <dbReference type="Pfam" id="PF02775"/>
    </source>
</evidence>
<comment type="cofactor">
    <cofactor evidence="6">
        <name>Mg(2+)</name>
        <dbReference type="ChEBI" id="CHEBI:18420"/>
    </cofactor>
    <cofactor evidence="6">
        <name>Mn(2+)</name>
        <dbReference type="ChEBI" id="CHEBI:29035"/>
    </cofactor>
</comment>
<dbReference type="KEGG" id="bcv:Bcav_3235"/>
<sequence length="600" mass="60335">MSAPAGGENASTRTARELVEALVEHGVRHAVLAPGSRSAPLAYALLVAERAGRLALHVRIDERSAGFVALGIAKASGKPAVVVTTSGTAVANLHPAVLEAGHARVPLLVLSADRPLELRGTGANQTTDQVDLFGVGTDVSRPRWSVDMPAPGGSEPAEPGEPGHEPDVRDVVARAVAAARGVPGAASARELDGVPGAVHVNVAFREPLVPDLPLAGGERPAPVPTEPSASVPVSADASASAHFSARAVPGAGSGTIVIAGDAAGPAARRLAEAAGLPLLAEPSSGARGGPNAVVSPAQLLGVPGLGDAVRRVVVLGRPTLSRPVSRLLGRADVEVVVADPAGMPWLAPPRALHVPADALALEPGDPAWLARWGAASDAAGLVLDDVAARAALTGPGVARLVAAAAARSGDVLLAGSSMAVRHLDTAAAPSDAQILANRGLAGIDGTVSTAVGLAIATRPGTTVRALLGDLTLLHDAGGLARGPLEREVAVQLVVLHDDGGAIFATLEQGEQRLAGEFERVFGTPQGVDLAALAAAYGVEHVRVEDRRALESALRAPAPGRSLVEVPVARDQVRADVQELDARIVAAATAALSRSGRAPQP</sequence>
<gene>
    <name evidence="6" type="primary">menD</name>
    <name evidence="10" type="ordered locus">Bcav_3235</name>
</gene>
<dbReference type="eggNOG" id="COG1165">
    <property type="taxonomic scope" value="Bacteria"/>
</dbReference>
<evidence type="ECO:0000313" key="11">
    <source>
        <dbReference type="Proteomes" id="UP000007962"/>
    </source>
</evidence>
<dbReference type="PANTHER" id="PTHR42916:SF1">
    <property type="entry name" value="PROTEIN PHYLLO, CHLOROPLASTIC"/>
    <property type="match status" value="1"/>
</dbReference>
<evidence type="ECO:0000256" key="2">
    <source>
        <dbReference type="ARBA" id="ARBA00022723"/>
    </source>
</evidence>
<dbReference type="Pfam" id="PF02775">
    <property type="entry name" value="TPP_enzyme_C"/>
    <property type="match status" value="1"/>
</dbReference>
<evidence type="ECO:0000259" key="9">
    <source>
        <dbReference type="Pfam" id="PF02776"/>
    </source>
</evidence>